<evidence type="ECO:0000313" key="2">
    <source>
        <dbReference type="Proteomes" id="UP000032534"/>
    </source>
</evidence>
<dbReference type="OrthoDB" id="2656561at2"/>
<dbReference type="Proteomes" id="UP000032534">
    <property type="component" value="Unassembled WGS sequence"/>
</dbReference>
<keyword evidence="2" id="KW-1185">Reference proteome</keyword>
<gene>
    <name evidence="1" type="ORF">QD47_02585</name>
</gene>
<accession>A0A0D7X6M9</accession>
<dbReference type="AlphaFoldDB" id="A0A0D7X6M9"/>
<evidence type="ECO:0000313" key="1">
    <source>
        <dbReference type="EMBL" id="KJD47060.1"/>
    </source>
</evidence>
<name>A0A0D7X6M9_9BACL</name>
<dbReference type="PATRIC" id="fig|159743.3.peg.555"/>
<organism evidence="1 2">
    <name type="scientific">Paenibacillus terrae</name>
    <dbReference type="NCBI Taxonomy" id="159743"/>
    <lineage>
        <taxon>Bacteria</taxon>
        <taxon>Bacillati</taxon>
        <taxon>Bacillota</taxon>
        <taxon>Bacilli</taxon>
        <taxon>Bacillales</taxon>
        <taxon>Paenibacillaceae</taxon>
        <taxon>Paenibacillus</taxon>
    </lineage>
</organism>
<sequence length="406" mass="44090">MAETRGIARFRGEQLNNKLLRNQHFDEANKIAEKYIDLQFHNHREILEDTKIDVFVQVNEKAVAGSTQLDVSGDIGTRTVSTGDKVEGVVLTEKVQLRAAGTDSPIGDSDSDVVYGRLEESKGSYLLKFYSVEGGKEQPYTFDAKAGKIDYRFVIRTNLSVIPSDAIIQGGSGFVEGATDAKAYMNLIQLMKDVYGSTGTLDNDGNSNLVISIQDQISQEVQDRQDTDQAIRNQLASATGAQLIGVATDPNYSGVTLQLALSHLAQRLKSSEDLMNGITDRDADSSNGYFKAGAFGNAEGRILDLEKAADAAFKALSVKVGTIEAADEEEVFEAVGGETEYTLKKGKAKDKTVRLAINGQLQTPGINFTYIKDVSGLITGFNFTPDTLKVVGDVPDVLFIQYKKAE</sequence>
<dbReference type="RefSeq" id="WP_044644649.1">
    <property type="nucleotide sequence ID" value="NZ_JTHP01000003.1"/>
</dbReference>
<protein>
    <submittedName>
        <fullName evidence="1">Uncharacterized protein</fullName>
    </submittedName>
</protein>
<dbReference type="EMBL" id="JTHP01000003">
    <property type="protein sequence ID" value="KJD47060.1"/>
    <property type="molecule type" value="Genomic_DNA"/>
</dbReference>
<comment type="caution">
    <text evidence="1">The sequence shown here is derived from an EMBL/GenBank/DDBJ whole genome shotgun (WGS) entry which is preliminary data.</text>
</comment>
<reference evidence="1 2" key="1">
    <citation type="submission" date="2014-11" db="EMBL/GenBank/DDBJ databases">
        <title>Draft Genome Sequences of Paenibacillus polymyxa NRRL B-30509 and Paenibacillus terrae NRRL B-30644, Strains from a Poultry Environment that Produce Tridecaptin A and Paenicidins.</title>
        <authorList>
            <person name="van Belkum M.J."/>
            <person name="Lohans C.T."/>
            <person name="Vederas J.C."/>
        </authorList>
    </citation>
    <scope>NUCLEOTIDE SEQUENCE [LARGE SCALE GENOMIC DNA]</scope>
    <source>
        <strain evidence="1 2">NRRL B-30644</strain>
    </source>
</reference>
<proteinExistence type="predicted"/>